<protein>
    <recommendedName>
        <fullName evidence="3">DUF1127 domain-containing protein</fullName>
    </recommendedName>
</protein>
<keyword evidence="2" id="KW-1185">Reference proteome</keyword>
<gene>
    <name evidence="1" type="ORF">B5P45_12915</name>
</gene>
<dbReference type="Proteomes" id="UP000232163">
    <property type="component" value="Unassembled WGS sequence"/>
</dbReference>
<comment type="caution">
    <text evidence="1">The sequence shown here is derived from an EMBL/GenBank/DDBJ whole genome shotgun (WGS) entry which is preliminary data.</text>
</comment>
<accession>A0A2N9VY50</accession>
<dbReference type="AlphaFoldDB" id="A0A2N9VY50"/>
<proteinExistence type="predicted"/>
<dbReference type="KEGG" id="pht:BLM14_23360"/>
<sequence>MAYFDFSIVRKLMRLISEVPTYWLAVRTRRHVNELPEHILKDIGWPDVYAERLGPHGSTKSTDARSVGVKTFHRGIEGRIASPHFGCLGKPPVNLV</sequence>
<organism evidence="1 2">
    <name type="scientific">Phyllobacterium zundukense</name>
    <dbReference type="NCBI Taxonomy" id="1867719"/>
    <lineage>
        <taxon>Bacteria</taxon>
        <taxon>Pseudomonadati</taxon>
        <taxon>Pseudomonadota</taxon>
        <taxon>Alphaproteobacteria</taxon>
        <taxon>Hyphomicrobiales</taxon>
        <taxon>Phyllobacteriaceae</taxon>
        <taxon>Phyllobacterium</taxon>
    </lineage>
</organism>
<evidence type="ECO:0000313" key="2">
    <source>
        <dbReference type="Proteomes" id="UP000232163"/>
    </source>
</evidence>
<name>A0A2N9VY50_9HYPH</name>
<evidence type="ECO:0008006" key="3">
    <source>
        <dbReference type="Google" id="ProtNLM"/>
    </source>
</evidence>
<reference evidence="1 2" key="1">
    <citation type="journal article" date="2017" name="Int J Environ Stud">
        <title>Does the Miocene-Pliocene relict legume Oxytropis triphylla form nitrogen-fixing nodules with a combination of bacterial strains?</title>
        <authorList>
            <person name="Safronova V."/>
            <person name="Belimov A."/>
            <person name="Sazanova A."/>
            <person name="Kuznetsova I."/>
            <person name="Popova J."/>
            <person name="Andronov E."/>
            <person name="Verkhozina A."/>
            <person name="Tikhonovich I."/>
        </authorList>
    </citation>
    <scope>NUCLEOTIDE SEQUENCE [LARGE SCALE GENOMIC DNA]</scope>
    <source>
        <strain evidence="1 2">Tri-38</strain>
    </source>
</reference>
<evidence type="ECO:0000313" key="1">
    <source>
        <dbReference type="EMBL" id="PIO44418.1"/>
    </source>
</evidence>
<dbReference type="OrthoDB" id="8116829at2"/>
<dbReference type="RefSeq" id="WP_100002348.1">
    <property type="nucleotide sequence ID" value="NZ_CP017942.1"/>
</dbReference>
<dbReference type="EMBL" id="MZMT01000032">
    <property type="protein sequence ID" value="PIO44418.1"/>
    <property type="molecule type" value="Genomic_DNA"/>
</dbReference>